<dbReference type="GO" id="GO:0070161">
    <property type="term" value="C:anchoring junction"/>
    <property type="evidence" value="ECO:0007669"/>
    <property type="project" value="UniProtKB-SubCell"/>
</dbReference>
<dbReference type="SUPFAM" id="SSF50729">
    <property type="entry name" value="PH domain-like"/>
    <property type="match status" value="1"/>
</dbReference>
<dbReference type="Proteomes" id="UP001107558">
    <property type="component" value="Chromosome 1"/>
</dbReference>
<keyword evidence="4" id="KW-0862">Zinc</keyword>
<dbReference type="GO" id="GO:0009887">
    <property type="term" value="P:animal organ morphogenesis"/>
    <property type="evidence" value="ECO:0007669"/>
    <property type="project" value="UniProtKB-ARBA"/>
</dbReference>
<dbReference type="InterPro" id="IPR018980">
    <property type="entry name" value="FERM_PH-like_C"/>
</dbReference>
<dbReference type="SMART" id="SM01196">
    <property type="entry name" value="FERM_C"/>
    <property type="match status" value="1"/>
</dbReference>
<dbReference type="InterPro" id="IPR013083">
    <property type="entry name" value="Znf_RING/FYVE/PHD"/>
</dbReference>
<dbReference type="InterPro" id="IPR011993">
    <property type="entry name" value="PH-like_dom_sf"/>
</dbReference>
<feature type="domain" description="FERM" evidence="7">
    <location>
        <begin position="1"/>
        <end position="391"/>
    </location>
</feature>
<dbReference type="GO" id="GO:0004842">
    <property type="term" value="F:ubiquitin-protein transferase activity"/>
    <property type="evidence" value="ECO:0007669"/>
    <property type="project" value="TreeGrafter"/>
</dbReference>
<dbReference type="Gene3D" id="3.10.20.90">
    <property type="entry name" value="Phosphatidylinositol 3-kinase Catalytic Subunit, Chain A, domain 1"/>
    <property type="match status" value="1"/>
</dbReference>
<dbReference type="Gene3D" id="2.30.29.30">
    <property type="entry name" value="Pleckstrin-homology domain (PH domain)/Phosphotyrosine-binding domain (PTB)"/>
    <property type="match status" value="1"/>
</dbReference>
<proteinExistence type="predicted"/>
<evidence type="ECO:0000256" key="4">
    <source>
        <dbReference type="ARBA" id="ARBA00022833"/>
    </source>
</evidence>
<evidence type="ECO:0000256" key="2">
    <source>
        <dbReference type="ARBA" id="ARBA00022723"/>
    </source>
</evidence>
<dbReference type="InterPro" id="IPR018979">
    <property type="entry name" value="FERM_N"/>
</dbReference>
<dbReference type="PROSITE" id="PS50089">
    <property type="entry name" value="ZF_RING_2"/>
    <property type="match status" value="1"/>
</dbReference>
<protein>
    <recommendedName>
        <fullName evidence="11">RING-type E3 ubiquitin transferase</fullName>
    </recommendedName>
</protein>
<evidence type="ECO:0000259" key="8">
    <source>
        <dbReference type="PROSITE" id="PS50089"/>
    </source>
</evidence>
<dbReference type="PROSITE" id="PS50057">
    <property type="entry name" value="FERM_3"/>
    <property type="match status" value="1"/>
</dbReference>
<keyword evidence="5" id="KW-0965">Cell junction</keyword>
<dbReference type="OrthoDB" id="10037309at2759"/>
<feature type="domain" description="RING-type" evidence="8">
    <location>
        <begin position="476"/>
        <end position="511"/>
    </location>
</feature>
<evidence type="ECO:0000256" key="5">
    <source>
        <dbReference type="ARBA" id="ARBA00022949"/>
    </source>
</evidence>
<evidence type="ECO:0000313" key="10">
    <source>
        <dbReference type="Proteomes" id="UP001107558"/>
    </source>
</evidence>
<evidence type="ECO:0000256" key="1">
    <source>
        <dbReference type="ARBA" id="ARBA00004282"/>
    </source>
</evidence>
<dbReference type="GO" id="GO:0030182">
    <property type="term" value="P:neuron differentiation"/>
    <property type="evidence" value="ECO:0007669"/>
    <property type="project" value="UniProtKB-ARBA"/>
</dbReference>
<dbReference type="Pfam" id="PF13920">
    <property type="entry name" value="zf-C3HC4_3"/>
    <property type="match status" value="1"/>
</dbReference>
<evidence type="ECO:0000313" key="9">
    <source>
        <dbReference type="EMBL" id="KAG5680527.1"/>
    </source>
</evidence>
<dbReference type="Gene3D" id="3.30.40.10">
    <property type="entry name" value="Zinc/RING finger domain, C3HC4 (zinc finger)"/>
    <property type="match status" value="1"/>
</dbReference>
<comment type="caution">
    <text evidence="9">The sequence shown here is derived from an EMBL/GenBank/DDBJ whole genome shotgun (WGS) entry which is preliminary data.</text>
</comment>
<dbReference type="EMBL" id="JADBJN010000001">
    <property type="protein sequence ID" value="KAG5680527.1"/>
    <property type="molecule type" value="Genomic_DNA"/>
</dbReference>
<evidence type="ECO:0000256" key="3">
    <source>
        <dbReference type="ARBA" id="ARBA00022771"/>
    </source>
</evidence>
<evidence type="ECO:0008006" key="11">
    <source>
        <dbReference type="Google" id="ProtNLM"/>
    </source>
</evidence>
<dbReference type="AlphaFoldDB" id="A0A9J6CF28"/>
<dbReference type="InterPro" id="IPR001841">
    <property type="entry name" value="Znf_RING"/>
</dbReference>
<dbReference type="GO" id="GO:0071944">
    <property type="term" value="C:cell periphery"/>
    <property type="evidence" value="ECO:0007669"/>
    <property type="project" value="UniProtKB-ARBA"/>
</dbReference>
<name>A0A9J6CF28_POLVA</name>
<dbReference type="SUPFAM" id="SSF47031">
    <property type="entry name" value="Second domain of FERM"/>
    <property type="match status" value="1"/>
</dbReference>
<dbReference type="CDD" id="cd14473">
    <property type="entry name" value="FERM_B-lobe"/>
    <property type="match status" value="1"/>
</dbReference>
<dbReference type="FunFam" id="1.10.1170.10:FF:000002">
    <property type="entry name" value="Baculoviral IAP repeat containing 7"/>
    <property type="match status" value="1"/>
</dbReference>
<dbReference type="PANTHER" id="PTHR23280">
    <property type="entry name" value="4.1 G PROTEIN"/>
    <property type="match status" value="1"/>
</dbReference>
<dbReference type="SMART" id="SM00295">
    <property type="entry name" value="B41"/>
    <property type="match status" value="1"/>
</dbReference>
<dbReference type="InterPro" id="IPR035963">
    <property type="entry name" value="FERM_2"/>
</dbReference>
<keyword evidence="10" id="KW-1185">Reference proteome</keyword>
<comment type="subcellular location">
    <subcellularLocation>
        <location evidence="1">Cell junction</location>
    </subcellularLocation>
</comment>
<sequence>MWYLVNLPGNKLNVAVKTEKNSIAADCLNKVCHDLGIICETDYFGLLYAPSPHDHHDHDQIHIKQWINLRNPLDKRHKGESPTLLELRVKFWVPAHLILQENVREIFYMQARQMLIDNEIHPSDWKQAARMTALMAQAQGVKFIPELLTENGQKVIAEFGKNIQQNLKRVKNKSSDNAHYMIKRNSFDEMKVDSDCDKEFLHSYDNRYLERFIIENYLEHMTFPCYDSDEDDVDNNNSKEETVVLEDDAQLSNFLLNIAREHQKINKITQVSAKYWLLEEFSTLKGFGEETFEGTLISESESKVTQQRNEKIRIAVNSQGLNVNKLESHQKFSIPFAAVESAKSLRRCFHLCYLNENYTDSSMIIKFTSHRIAGTLYRALTEKHSFYSCETVHKNVETQFIRDLKGTIVSMFNEDTELGKKYVFDIRLTFRELYDNSRRILHAKGIDVSKRPSVQDDMGQTSTCELDNNKRIDMTCSICMDQKIDTLFLPCAHLSCCRNCAGKCEICPLCRKSIASTSLVYFT</sequence>
<dbReference type="InterPro" id="IPR000299">
    <property type="entry name" value="FERM_domain"/>
</dbReference>
<keyword evidence="2" id="KW-0479">Metal-binding</keyword>
<dbReference type="GO" id="GO:0008270">
    <property type="term" value="F:zinc ion binding"/>
    <property type="evidence" value="ECO:0007669"/>
    <property type="project" value="UniProtKB-KW"/>
</dbReference>
<dbReference type="PANTHER" id="PTHR23280:SF13">
    <property type="entry name" value="E3 UBIQUITIN-PROTEIN LIGASE MYLIP"/>
    <property type="match status" value="1"/>
</dbReference>
<dbReference type="InterPro" id="IPR014352">
    <property type="entry name" value="FERM/acyl-CoA-bd_prot_sf"/>
</dbReference>
<evidence type="ECO:0000259" key="7">
    <source>
        <dbReference type="PROSITE" id="PS50057"/>
    </source>
</evidence>
<dbReference type="Gene3D" id="1.20.80.10">
    <property type="match status" value="1"/>
</dbReference>
<dbReference type="SUPFAM" id="SSF57850">
    <property type="entry name" value="RING/U-box"/>
    <property type="match status" value="1"/>
</dbReference>
<dbReference type="InterPro" id="IPR019748">
    <property type="entry name" value="FERM_central"/>
</dbReference>
<dbReference type="Pfam" id="PF09379">
    <property type="entry name" value="FERM_N"/>
    <property type="match status" value="1"/>
</dbReference>
<gene>
    <name evidence="9" type="ORF">PVAND_010033</name>
</gene>
<organism evidence="9 10">
    <name type="scientific">Polypedilum vanderplanki</name>
    <name type="common">Sleeping chironomid midge</name>
    <dbReference type="NCBI Taxonomy" id="319348"/>
    <lineage>
        <taxon>Eukaryota</taxon>
        <taxon>Metazoa</taxon>
        <taxon>Ecdysozoa</taxon>
        <taxon>Arthropoda</taxon>
        <taxon>Hexapoda</taxon>
        <taxon>Insecta</taxon>
        <taxon>Pterygota</taxon>
        <taxon>Neoptera</taxon>
        <taxon>Endopterygota</taxon>
        <taxon>Diptera</taxon>
        <taxon>Nematocera</taxon>
        <taxon>Chironomoidea</taxon>
        <taxon>Chironomidae</taxon>
        <taxon>Chironominae</taxon>
        <taxon>Polypedilum</taxon>
        <taxon>Polypedilum</taxon>
    </lineage>
</organism>
<dbReference type="InterPro" id="IPR019749">
    <property type="entry name" value="Band_41_domain"/>
</dbReference>
<dbReference type="SUPFAM" id="SSF54236">
    <property type="entry name" value="Ubiquitin-like"/>
    <property type="match status" value="1"/>
</dbReference>
<accession>A0A9J6CF28</accession>
<evidence type="ECO:0000256" key="6">
    <source>
        <dbReference type="PROSITE-ProRule" id="PRU00175"/>
    </source>
</evidence>
<dbReference type="GO" id="GO:0006511">
    <property type="term" value="P:ubiquitin-dependent protein catabolic process"/>
    <property type="evidence" value="ECO:0007669"/>
    <property type="project" value="TreeGrafter"/>
</dbReference>
<keyword evidence="3 6" id="KW-0863">Zinc-finger</keyword>
<dbReference type="InterPro" id="IPR029071">
    <property type="entry name" value="Ubiquitin-like_domsf"/>
</dbReference>
<dbReference type="Pfam" id="PF00373">
    <property type="entry name" value="FERM_M"/>
    <property type="match status" value="1"/>
</dbReference>
<reference evidence="9" key="1">
    <citation type="submission" date="2021-03" db="EMBL/GenBank/DDBJ databases">
        <title>Chromosome level genome of the anhydrobiotic midge Polypedilum vanderplanki.</title>
        <authorList>
            <person name="Yoshida Y."/>
            <person name="Kikawada T."/>
            <person name="Gusev O."/>
        </authorList>
    </citation>
    <scope>NUCLEOTIDE SEQUENCE</scope>
    <source>
        <strain evidence="9">NIAS01</strain>
        <tissue evidence="9">Whole body or cell culture</tissue>
    </source>
</reference>